<dbReference type="Gene3D" id="3.30.9.10">
    <property type="entry name" value="D-Amino Acid Oxidase, subunit A, domain 2"/>
    <property type="match status" value="1"/>
</dbReference>
<evidence type="ECO:0000256" key="6">
    <source>
        <dbReference type="ARBA" id="ARBA00022977"/>
    </source>
</evidence>
<keyword evidence="5" id="KW-0274">FAD</keyword>
<evidence type="ECO:0000313" key="13">
    <source>
        <dbReference type="Proteomes" id="UP001139319"/>
    </source>
</evidence>
<comment type="similarity">
    <text evidence="3">Belongs to the DAMOX/DASOX family.</text>
</comment>
<evidence type="ECO:0000256" key="1">
    <source>
        <dbReference type="ARBA" id="ARBA00001974"/>
    </source>
</evidence>
<keyword evidence="6" id="KW-0784">Thiamine biosynthesis</keyword>
<dbReference type="NCBIfam" id="TIGR02352">
    <property type="entry name" value="thiamin_ThiO"/>
    <property type="match status" value="1"/>
</dbReference>
<sequence>MNPTFSPLLPADSGAHIGIAGAGLLGQLLAWQLSMKGFQVSLFDAASASSPNSAAHTAAGMLAPISEAAVAGPEVYTMGLYGLKRWQTWLGQLGPQASQCFHRQGSLLVAHPQDECELQQFLADTRCLNNEPDCAINSLNQAQLQQLEPDLSQQFRSGLLLEPEGHLDNREILEYLRQVLQSNKVAYHEQTPVEVAPYTLKAINTAQQWRFDLVIDCRGAGARHSNRGLRGVRGETLHLQTTEVHFIRPVRLMHPRYQLYVVPKPDHRFVIGATQIESEDTSPISVQSSLELSSAVYTLAPAFAEARILEAGVNLRPAFSDNLPQCFSRPGLLTANGLFRHGYLLAPAFVDHLLAQISQSAPSPFASYLPTHHHYDEPVYE</sequence>
<dbReference type="PANTHER" id="PTHR11530:SF11">
    <property type="entry name" value="D-ASPARTATE OXIDASE"/>
    <property type="match status" value="1"/>
</dbReference>
<dbReference type="GO" id="GO:0071949">
    <property type="term" value="F:FAD binding"/>
    <property type="evidence" value="ECO:0007669"/>
    <property type="project" value="InterPro"/>
</dbReference>
<evidence type="ECO:0000256" key="8">
    <source>
        <dbReference type="ARBA" id="ARBA00039101"/>
    </source>
</evidence>
<dbReference type="GO" id="GO:0003884">
    <property type="term" value="F:D-amino-acid oxidase activity"/>
    <property type="evidence" value="ECO:0007669"/>
    <property type="project" value="UniProtKB-EC"/>
</dbReference>
<proteinExistence type="inferred from homology"/>
<feature type="domain" description="FAD dependent oxidoreductase" evidence="11">
    <location>
        <begin position="18"/>
        <end position="348"/>
    </location>
</feature>
<keyword evidence="7 12" id="KW-0560">Oxidoreductase</keyword>
<organism evidence="12 13">
    <name type="scientific">Gilvimarinus xylanilyticus</name>
    <dbReference type="NCBI Taxonomy" id="2944139"/>
    <lineage>
        <taxon>Bacteria</taxon>
        <taxon>Pseudomonadati</taxon>
        <taxon>Pseudomonadota</taxon>
        <taxon>Gammaproteobacteria</taxon>
        <taxon>Cellvibrionales</taxon>
        <taxon>Cellvibrionaceae</taxon>
        <taxon>Gilvimarinus</taxon>
    </lineage>
</organism>
<dbReference type="InterPro" id="IPR023209">
    <property type="entry name" value="DAO"/>
</dbReference>
<keyword evidence="4" id="KW-0285">Flavoprotein</keyword>
<gene>
    <name evidence="12" type="primary">thiO</name>
    <name evidence="12" type="ORF">M6D89_05315</name>
</gene>
<evidence type="ECO:0000256" key="9">
    <source>
        <dbReference type="ARBA" id="ARBA00039751"/>
    </source>
</evidence>
<dbReference type="InterPro" id="IPR036188">
    <property type="entry name" value="FAD/NAD-bd_sf"/>
</dbReference>
<evidence type="ECO:0000313" key="12">
    <source>
        <dbReference type="EMBL" id="MCP8898716.1"/>
    </source>
</evidence>
<reference evidence="12" key="1">
    <citation type="submission" date="2022-05" db="EMBL/GenBank/DDBJ databases">
        <authorList>
            <person name="Sun H.-N."/>
        </authorList>
    </citation>
    <scope>NUCLEOTIDE SEQUENCE</scope>
    <source>
        <strain evidence="12">HB14</strain>
    </source>
</reference>
<evidence type="ECO:0000256" key="3">
    <source>
        <dbReference type="ARBA" id="ARBA00006730"/>
    </source>
</evidence>
<evidence type="ECO:0000256" key="10">
    <source>
        <dbReference type="ARBA" id="ARBA00049547"/>
    </source>
</evidence>
<dbReference type="EMBL" id="JAMFTH010000001">
    <property type="protein sequence ID" value="MCP8898716.1"/>
    <property type="molecule type" value="Genomic_DNA"/>
</dbReference>
<dbReference type="SUPFAM" id="SSF54373">
    <property type="entry name" value="FAD-linked reductases, C-terminal domain"/>
    <property type="match status" value="1"/>
</dbReference>
<evidence type="ECO:0000256" key="2">
    <source>
        <dbReference type="ARBA" id="ARBA00004948"/>
    </source>
</evidence>
<accession>A0A9X2I223</accession>
<comment type="catalytic activity">
    <reaction evidence="10">
        <text>a D-alpha-amino acid + O2 + H2O = a 2-oxocarboxylate + H2O2 + NH4(+)</text>
        <dbReference type="Rhea" id="RHEA:21816"/>
        <dbReference type="ChEBI" id="CHEBI:15377"/>
        <dbReference type="ChEBI" id="CHEBI:15379"/>
        <dbReference type="ChEBI" id="CHEBI:16240"/>
        <dbReference type="ChEBI" id="CHEBI:28938"/>
        <dbReference type="ChEBI" id="CHEBI:35179"/>
        <dbReference type="ChEBI" id="CHEBI:59871"/>
        <dbReference type="EC" id="1.4.3.3"/>
    </reaction>
    <physiologicalReaction direction="left-to-right" evidence="10">
        <dbReference type="Rhea" id="RHEA:21817"/>
    </physiologicalReaction>
</comment>
<evidence type="ECO:0000256" key="5">
    <source>
        <dbReference type="ARBA" id="ARBA00022827"/>
    </source>
</evidence>
<dbReference type="Pfam" id="PF01266">
    <property type="entry name" value="DAO"/>
    <property type="match status" value="1"/>
</dbReference>
<dbReference type="Gene3D" id="3.50.50.60">
    <property type="entry name" value="FAD/NAD(P)-binding domain"/>
    <property type="match status" value="1"/>
</dbReference>
<dbReference type="AlphaFoldDB" id="A0A9X2I223"/>
<dbReference type="EC" id="1.4.3.3" evidence="8"/>
<keyword evidence="13" id="KW-1185">Reference proteome</keyword>
<reference evidence="12" key="2">
    <citation type="submission" date="2023-01" db="EMBL/GenBank/DDBJ databases">
        <title>Gilvimarinus xylanilyticus HB14 isolated from Caulerpa lentillifera aquaculture base in Hainan, China.</title>
        <authorList>
            <person name="Zhang Y.-J."/>
        </authorList>
    </citation>
    <scope>NUCLEOTIDE SEQUENCE</scope>
    <source>
        <strain evidence="12">HB14</strain>
    </source>
</reference>
<comment type="caution">
    <text evidence="12">The sequence shown here is derived from an EMBL/GenBank/DDBJ whole genome shotgun (WGS) entry which is preliminary data.</text>
</comment>
<dbReference type="SUPFAM" id="SSF51905">
    <property type="entry name" value="FAD/NAD(P)-binding domain"/>
    <property type="match status" value="1"/>
</dbReference>
<comment type="pathway">
    <text evidence="2">Cofactor biosynthesis; thiamine diphosphate biosynthesis.</text>
</comment>
<dbReference type="InterPro" id="IPR012727">
    <property type="entry name" value="Gly_oxidase_ThiO"/>
</dbReference>
<dbReference type="GO" id="GO:0009228">
    <property type="term" value="P:thiamine biosynthetic process"/>
    <property type="evidence" value="ECO:0007669"/>
    <property type="project" value="UniProtKB-KW"/>
</dbReference>
<evidence type="ECO:0000256" key="4">
    <source>
        <dbReference type="ARBA" id="ARBA00022630"/>
    </source>
</evidence>
<dbReference type="RefSeq" id="WP_253966985.1">
    <property type="nucleotide sequence ID" value="NZ_JAMFTH010000001.1"/>
</dbReference>
<protein>
    <recommendedName>
        <fullName evidence="9">D-amino-acid oxidase</fullName>
        <ecNumber evidence="8">1.4.3.3</ecNumber>
    </recommendedName>
</protein>
<comment type="cofactor">
    <cofactor evidence="1">
        <name>FAD</name>
        <dbReference type="ChEBI" id="CHEBI:57692"/>
    </cofactor>
</comment>
<dbReference type="PANTHER" id="PTHR11530">
    <property type="entry name" value="D-AMINO ACID OXIDASE"/>
    <property type="match status" value="1"/>
</dbReference>
<dbReference type="InterPro" id="IPR006076">
    <property type="entry name" value="FAD-dep_OxRdtase"/>
</dbReference>
<dbReference type="GO" id="GO:0046416">
    <property type="term" value="P:D-amino acid metabolic process"/>
    <property type="evidence" value="ECO:0007669"/>
    <property type="project" value="InterPro"/>
</dbReference>
<evidence type="ECO:0000259" key="11">
    <source>
        <dbReference type="Pfam" id="PF01266"/>
    </source>
</evidence>
<dbReference type="Proteomes" id="UP001139319">
    <property type="component" value="Unassembled WGS sequence"/>
</dbReference>
<evidence type="ECO:0000256" key="7">
    <source>
        <dbReference type="ARBA" id="ARBA00023002"/>
    </source>
</evidence>
<name>A0A9X2I223_9GAMM</name>